<reference evidence="8" key="2">
    <citation type="submission" date="2025-09" db="UniProtKB">
        <authorList>
            <consortium name="Ensembl"/>
        </authorList>
    </citation>
    <scope>IDENTIFICATION</scope>
</reference>
<dbReference type="OMA" id="MMANDKE"/>
<dbReference type="GO" id="GO:0002250">
    <property type="term" value="P:adaptive immune response"/>
    <property type="evidence" value="ECO:0007669"/>
    <property type="project" value="UniProtKB-KW"/>
</dbReference>
<reference evidence="8" key="1">
    <citation type="submission" date="2025-08" db="UniProtKB">
        <authorList>
            <consortium name="Ensembl"/>
        </authorList>
    </citation>
    <scope>IDENTIFICATION</scope>
</reference>
<keyword evidence="1 6" id="KW-0732">Signal</keyword>
<evidence type="ECO:0000256" key="3">
    <source>
        <dbReference type="ARBA" id="ARBA00023170"/>
    </source>
</evidence>
<dbReference type="InterPro" id="IPR051287">
    <property type="entry name" value="TCR_variable_region"/>
</dbReference>
<protein>
    <recommendedName>
        <fullName evidence="7">Ig-like domain-containing protein</fullName>
    </recommendedName>
</protein>
<evidence type="ECO:0000256" key="6">
    <source>
        <dbReference type="SAM" id="SignalP"/>
    </source>
</evidence>
<dbReference type="InterPro" id="IPR013106">
    <property type="entry name" value="Ig_V-set"/>
</dbReference>
<organism evidence="8 9">
    <name type="scientific">Varanus komodoensis</name>
    <name type="common">Komodo dragon</name>
    <dbReference type="NCBI Taxonomy" id="61221"/>
    <lineage>
        <taxon>Eukaryota</taxon>
        <taxon>Metazoa</taxon>
        <taxon>Chordata</taxon>
        <taxon>Craniata</taxon>
        <taxon>Vertebrata</taxon>
        <taxon>Euteleostomi</taxon>
        <taxon>Lepidosauria</taxon>
        <taxon>Squamata</taxon>
        <taxon>Bifurcata</taxon>
        <taxon>Unidentata</taxon>
        <taxon>Episquamata</taxon>
        <taxon>Toxicofera</taxon>
        <taxon>Anguimorpha</taxon>
        <taxon>Paleoanguimorpha</taxon>
        <taxon>Varanoidea</taxon>
        <taxon>Varanidae</taxon>
        <taxon>Varanus</taxon>
    </lineage>
</organism>
<feature type="chain" id="PRO_5034073769" description="Ig-like domain-containing protein" evidence="6">
    <location>
        <begin position="27"/>
        <end position="145"/>
    </location>
</feature>
<dbReference type="InterPro" id="IPR003599">
    <property type="entry name" value="Ig_sub"/>
</dbReference>
<dbReference type="PANTHER" id="PTHR19367:SF18">
    <property type="entry name" value="T CELL RECEPTOR ALPHA VARIABLE 16"/>
    <property type="match status" value="1"/>
</dbReference>
<dbReference type="InterPro" id="IPR036179">
    <property type="entry name" value="Ig-like_dom_sf"/>
</dbReference>
<feature type="domain" description="Ig-like" evidence="7">
    <location>
        <begin position="4"/>
        <end position="136"/>
    </location>
</feature>
<dbReference type="AlphaFoldDB" id="A0A8D2L952"/>
<evidence type="ECO:0000313" key="9">
    <source>
        <dbReference type="Proteomes" id="UP000694545"/>
    </source>
</evidence>
<name>A0A8D2L952_VARKO</name>
<dbReference type="GO" id="GO:0042101">
    <property type="term" value="C:T cell receptor complex"/>
    <property type="evidence" value="ECO:0007669"/>
    <property type="project" value="UniProtKB-KW"/>
</dbReference>
<keyword evidence="5" id="KW-1279">T cell receptor</keyword>
<keyword evidence="9" id="KW-1185">Reference proteome</keyword>
<dbReference type="Gene3D" id="2.60.40.10">
    <property type="entry name" value="Immunoglobulins"/>
    <property type="match status" value="1"/>
</dbReference>
<keyword evidence="5" id="KW-0391">Immunity</keyword>
<dbReference type="Ensembl" id="ENSVKKT00000018733.1">
    <property type="protein sequence ID" value="ENSVKKP00000018271.1"/>
    <property type="gene ID" value="ENSVKKG00000012452.1"/>
</dbReference>
<keyword evidence="2" id="KW-1064">Adaptive immunity</keyword>
<evidence type="ECO:0000256" key="1">
    <source>
        <dbReference type="ARBA" id="ARBA00022729"/>
    </source>
</evidence>
<dbReference type="InterPro" id="IPR013783">
    <property type="entry name" value="Ig-like_fold"/>
</dbReference>
<dbReference type="SUPFAM" id="SSF48726">
    <property type="entry name" value="Immunoglobulin"/>
    <property type="match status" value="1"/>
</dbReference>
<feature type="signal peptide" evidence="6">
    <location>
        <begin position="1"/>
        <end position="26"/>
    </location>
</feature>
<dbReference type="InterPro" id="IPR007110">
    <property type="entry name" value="Ig-like_dom"/>
</dbReference>
<accession>A0A8D2L952</accession>
<dbReference type="Proteomes" id="UP000694545">
    <property type="component" value="Unplaced"/>
</dbReference>
<dbReference type="PANTHER" id="PTHR19367">
    <property type="entry name" value="T-CELL RECEPTOR ALPHA CHAIN V REGION"/>
    <property type="match status" value="1"/>
</dbReference>
<sequence>VLVPLVYVAILSILLTVQRVFERTHGDSVTQTALISIQEGQAVVLPCTYETTDSLPTLLWYEQCPSEAPRLLLSSFDDQEDEKVRQRRRGFSEVKEKKFFNLTKGSVELRDSAVYFCAMRHTVASMTRRARQKPTQWQGTGLLHC</sequence>
<proteinExistence type="predicted"/>
<evidence type="ECO:0000313" key="8">
    <source>
        <dbReference type="Ensembl" id="ENSVKKP00000018271.1"/>
    </source>
</evidence>
<keyword evidence="4" id="KW-0393">Immunoglobulin domain</keyword>
<evidence type="ECO:0000259" key="7">
    <source>
        <dbReference type="PROSITE" id="PS50835"/>
    </source>
</evidence>
<evidence type="ECO:0000256" key="2">
    <source>
        <dbReference type="ARBA" id="ARBA00023130"/>
    </source>
</evidence>
<dbReference type="Pfam" id="PF07686">
    <property type="entry name" value="V-set"/>
    <property type="match status" value="1"/>
</dbReference>
<evidence type="ECO:0000256" key="5">
    <source>
        <dbReference type="ARBA" id="ARBA00043266"/>
    </source>
</evidence>
<dbReference type="PROSITE" id="PS50835">
    <property type="entry name" value="IG_LIKE"/>
    <property type="match status" value="1"/>
</dbReference>
<evidence type="ECO:0000256" key="4">
    <source>
        <dbReference type="ARBA" id="ARBA00023319"/>
    </source>
</evidence>
<keyword evidence="3" id="KW-0675">Receptor</keyword>
<dbReference type="SMART" id="SM00409">
    <property type="entry name" value="IG"/>
    <property type="match status" value="1"/>
</dbReference>